<dbReference type="VEuPathDB" id="FungiDB:SPRG_10440"/>
<dbReference type="EMBL" id="KK583243">
    <property type="protein sequence ID" value="KDO24363.1"/>
    <property type="molecule type" value="Genomic_DNA"/>
</dbReference>
<dbReference type="Gene3D" id="3.30.420.10">
    <property type="entry name" value="Ribonuclease H-like superfamily/Ribonuclease H"/>
    <property type="match status" value="2"/>
</dbReference>
<name>A0A067C1G4_SAPPC</name>
<dbReference type="SUPFAM" id="SSF53098">
    <property type="entry name" value="Ribonuclease H-like"/>
    <property type="match status" value="1"/>
</dbReference>
<gene>
    <name evidence="2" type="ORF">SPRG_10440</name>
</gene>
<accession>A0A067C1G4</accession>
<proteinExistence type="inferred from homology"/>
<dbReference type="PANTHER" id="PTHR15092:SF47">
    <property type="entry name" value="POLY(A)-SPECIFIC EXORIBONUCLEASE PARN"/>
    <property type="match status" value="1"/>
</dbReference>
<dbReference type="OMA" id="LTTCHED"/>
<dbReference type="InterPro" id="IPR006941">
    <property type="entry name" value="RNase_CAF1"/>
</dbReference>
<keyword evidence="3" id="KW-1185">Reference proteome</keyword>
<dbReference type="InterPro" id="IPR012337">
    <property type="entry name" value="RNaseH-like_sf"/>
</dbReference>
<dbReference type="AlphaFoldDB" id="A0A067C1G4"/>
<dbReference type="Proteomes" id="UP000030745">
    <property type="component" value="Unassembled WGS sequence"/>
</dbReference>
<reference evidence="2 3" key="1">
    <citation type="journal article" date="2013" name="PLoS Genet.">
        <title>Distinctive expansion of potential virulence genes in the genome of the oomycete fish pathogen Saprolegnia parasitica.</title>
        <authorList>
            <person name="Jiang R.H."/>
            <person name="de Bruijn I."/>
            <person name="Haas B.J."/>
            <person name="Belmonte R."/>
            <person name="Lobach L."/>
            <person name="Christie J."/>
            <person name="van den Ackerveken G."/>
            <person name="Bottin A."/>
            <person name="Bulone V."/>
            <person name="Diaz-Moreno S.M."/>
            <person name="Dumas B."/>
            <person name="Fan L."/>
            <person name="Gaulin E."/>
            <person name="Govers F."/>
            <person name="Grenville-Briggs L.J."/>
            <person name="Horner N.R."/>
            <person name="Levin J.Z."/>
            <person name="Mammella M."/>
            <person name="Meijer H.J."/>
            <person name="Morris P."/>
            <person name="Nusbaum C."/>
            <person name="Oome S."/>
            <person name="Phillips A.J."/>
            <person name="van Rooyen D."/>
            <person name="Rzeszutek E."/>
            <person name="Saraiva M."/>
            <person name="Secombes C.J."/>
            <person name="Seidl M.F."/>
            <person name="Snel B."/>
            <person name="Stassen J.H."/>
            <person name="Sykes S."/>
            <person name="Tripathy S."/>
            <person name="van den Berg H."/>
            <person name="Vega-Arreguin J.C."/>
            <person name="Wawra S."/>
            <person name="Young S.K."/>
            <person name="Zeng Q."/>
            <person name="Dieguez-Uribeondo J."/>
            <person name="Russ C."/>
            <person name="Tyler B.M."/>
            <person name="van West P."/>
        </authorList>
    </citation>
    <scope>NUCLEOTIDE SEQUENCE [LARGE SCALE GENOMIC DNA]</scope>
    <source>
        <strain evidence="2 3">CBS 223.65</strain>
    </source>
</reference>
<evidence type="ECO:0000256" key="1">
    <source>
        <dbReference type="ARBA" id="ARBA00008372"/>
    </source>
</evidence>
<dbReference type="GeneID" id="24132549"/>
<dbReference type="STRING" id="695850.A0A067C1G4"/>
<comment type="similarity">
    <text evidence="1">Belongs to the CAF1 family.</text>
</comment>
<dbReference type="GO" id="GO:0003723">
    <property type="term" value="F:RNA binding"/>
    <property type="evidence" value="ECO:0007669"/>
    <property type="project" value="TreeGrafter"/>
</dbReference>
<dbReference type="KEGG" id="spar:SPRG_10440"/>
<dbReference type="PANTHER" id="PTHR15092">
    <property type="entry name" value="POLY A -SPECIFIC RIBONUCLEASE/TARGET OF EGR1, MEMBER 1"/>
    <property type="match status" value="1"/>
</dbReference>
<dbReference type="OrthoDB" id="1432093at2759"/>
<organism evidence="2 3">
    <name type="scientific">Saprolegnia parasitica (strain CBS 223.65)</name>
    <dbReference type="NCBI Taxonomy" id="695850"/>
    <lineage>
        <taxon>Eukaryota</taxon>
        <taxon>Sar</taxon>
        <taxon>Stramenopiles</taxon>
        <taxon>Oomycota</taxon>
        <taxon>Saprolegniomycetes</taxon>
        <taxon>Saprolegniales</taxon>
        <taxon>Saprolegniaceae</taxon>
        <taxon>Saprolegnia</taxon>
    </lineage>
</organism>
<sequence length="567" mass="63930">MLRSRRVLQNPLLLARPRLAASVHVISDLSAMEVTRHNFSAALAEVEAQLRLPSCQYAAIDTEFTGLTPHEKTREKVIDTLEERYAKVRASGENFLITQFGLALVHVEDDKTWIKCFNFYVFPRPYANMDTRFLCQASSIQFMSEHGFDFNKFIRDGIPYMTRSNEAYVRKNHARSLKNVTKSPPSKVSVTKRFDQDFLKETIATIEAWITAPPSDDNKELFLPARNSFRRLLIFHAAKYGILSKFADMIYTESTGDGVLLVRADQSERENRLKRKIDTMNQEVEDAVGFSKVIQLLSDAKKPIIGHNCLLDFVYLYHQFCAPLPATLCEFKSELQTHFPTVYDTKHMALTSPLRESFESTSLSAVFEKMRDTLQPDVASLITDGAADPYHAALTKSDDGKNMPCHEAGFDALMTAIAYLGFTSASANKWSLESLPLAADATDLAPYKNRINLMVLEQGAFLDLQDVDQELDRRHVYVVTHPTSLASVKMEELFPDVEIARVYRENDREVYVFLTQPLEAVPTAKDETVAITTFPLFKEARTAAKASTNTTIEAKDAPAPASWCTIS</sequence>
<dbReference type="RefSeq" id="XP_012204956.1">
    <property type="nucleotide sequence ID" value="XM_012349566.1"/>
</dbReference>
<dbReference type="Pfam" id="PF04857">
    <property type="entry name" value="CAF1"/>
    <property type="match status" value="1"/>
</dbReference>
<dbReference type="InterPro" id="IPR051181">
    <property type="entry name" value="CAF1_poly(A)_ribonucleases"/>
</dbReference>
<dbReference type="InterPro" id="IPR036397">
    <property type="entry name" value="RNaseH_sf"/>
</dbReference>
<protein>
    <submittedName>
        <fullName evidence="2">Uncharacterized protein</fullName>
    </submittedName>
</protein>
<evidence type="ECO:0000313" key="2">
    <source>
        <dbReference type="EMBL" id="KDO24363.1"/>
    </source>
</evidence>
<dbReference type="GO" id="GO:0000175">
    <property type="term" value="F:3'-5'-RNA exonuclease activity"/>
    <property type="evidence" value="ECO:0007669"/>
    <property type="project" value="TreeGrafter"/>
</dbReference>
<evidence type="ECO:0000313" key="3">
    <source>
        <dbReference type="Proteomes" id="UP000030745"/>
    </source>
</evidence>